<keyword evidence="9" id="KW-0472">Membrane</keyword>
<evidence type="ECO:0000313" key="10">
    <source>
        <dbReference type="EMBL" id="KAL3427036.1"/>
    </source>
</evidence>
<keyword evidence="9" id="KW-1133">Transmembrane helix</keyword>
<keyword evidence="3 8" id="KW-0349">Heme</keyword>
<comment type="caution">
    <text evidence="10">The sequence shown here is derived from an EMBL/GenBank/DDBJ whole genome shotgun (WGS) entry which is preliminary data.</text>
</comment>
<comment type="cofactor">
    <cofactor evidence="1">
        <name>heme</name>
        <dbReference type="ChEBI" id="CHEBI:30413"/>
    </cofactor>
</comment>
<keyword evidence="7 8" id="KW-0503">Monooxygenase</keyword>
<dbReference type="Proteomes" id="UP001629113">
    <property type="component" value="Unassembled WGS sequence"/>
</dbReference>
<evidence type="ECO:0000256" key="9">
    <source>
        <dbReference type="SAM" id="Phobius"/>
    </source>
</evidence>
<name>A0ABR4PUN0_9HELO</name>
<evidence type="ECO:0000256" key="3">
    <source>
        <dbReference type="ARBA" id="ARBA00022617"/>
    </source>
</evidence>
<proteinExistence type="inferred from homology"/>
<evidence type="ECO:0000256" key="1">
    <source>
        <dbReference type="ARBA" id="ARBA00001971"/>
    </source>
</evidence>
<dbReference type="CDD" id="cd11061">
    <property type="entry name" value="CYP67-like"/>
    <property type="match status" value="1"/>
</dbReference>
<keyword evidence="5 8" id="KW-0560">Oxidoreductase</keyword>
<dbReference type="InterPro" id="IPR002401">
    <property type="entry name" value="Cyt_P450_E_grp-I"/>
</dbReference>
<evidence type="ECO:0000256" key="6">
    <source>
        <dbReference type="ARBA" id="ARBA00023004"/>
    </source>
</evidence>
<evidence type="ECO:0000313" key="11">
    <source>
        <dbReference type="Proteomes" id="UP001629113"/>
    </source>
</evidence>
<organism evidence="10 11">
    <name type="scientific">Phlyctema vagabunda</name>
    <dbReference type="NCBI Taxonomy" id="108571"/>
    <lineage>
        <taxon>Eukaryota</taxon>
        <taxon>Fungi</taxon>
        <taxon>Dikarya</taxon>
        <taxon>Ascomycota</taxon>
        <taxon>Pezizomycotina</taxon>
        <taxon>Leotiomycetes</taxon>
        <taxon>Helotiales</taxon>
        <taxon>Dermateaceae</taxon>
        <taxon>Phlyctema</taxon>
    </lineage>
</organism>
<sequence>MAISSVYGKLELRAYQGILILVAVGFSYVAGLIIYRLYLHPLAKYPGPILGRLTNLYGGYQSWKGTFHEDVSNCHKKYGNIVRYAPNRILFNTTGGLQDIYGHRSNVIKSTIYNQMVHRAPNILTQRDKAQHAVRRRVMSYGFSENALRGFEPLIRAPIDKFCEKLLLSAGNANAWSEPFNVSKWCDYLTFDIMTAVIFSRSYNALDLVDKRNIIQAIEDSNVRVSVLIQADSLRFWRLDKKLFPKAIAARNVFIKFVSEILKDRLFSKQPNEKDIFSLLKNAKDPETGATFTEKEFGGEIATLIVAGSDTTSTTMASTLFYLTRNPVAYKNATSEVRKAFSDLGEVHTGSQLNSCVYLRACIDEALRMSPPAGGVLWREVQSGGASIDGHFMPEGVDVGTGIYSIHHNPEYYPNPLSYRPERWLKVNPRDAGIQPYCPFSIGPRSCIGKSLALMEVMLTIAVILLQFDVQDAEEGHNSFTDIHEVSAEFRLRDHITGAKDGPSLRFRAANHTPN</sequence>
<dbReference type="InterPro" id="IPR036396">
    <property type="entry name" value="Cyt_P450_sf"/>
</dbReference>
<evidence type="ECO:0000256" key="2">
    <source>
        <dbReference type="ARBA" id="ARBA00010617"/>
    </source>
</evidence>
<dbReference type="PRINTS" id="PR00463">
    <property type="entry name" value="EP450I"/>
</dbReference>
<protein>
    <submittedName>
        <fullName evidence="10">Fatty acid synthase alpha subunit reductase</fullName>
    </submittedName>
</protein>
<keyword evidence="4 8" id="KW-0479">Metal-binding</keyword>
<gene>
    <name evidence="10" type="ORF">PVAG01_00545</name>
</gene>
<dbReference type="EMBL" id="JBFCZG010000001">
    <property type="protein sequence ID" value="KAL3427036.1"/>
    <property type="molecule type" value="Genomic_DNA"/>
</dbReference>
<evidence type="ECO:0000256" key="8">
    <source>
        <dbReference type="RuleBase" id="RU000461"/>
    </source>
</evidence>
<dbReference type="InterPro" id="IPR001128">
    <property type="entry name" value="Cyt_P450"/>
</dbReference>
<dbReference type="InterPro" id="IPR050121">
    <property type="entry name" value="Cytochrome_P450_monoxygenase"/>
</dbReference>
<keyword evidence="11" id="KW-1185">Reference proteome</keyword>
<evidence type="ECO:0000256" key="4">
    <source>
        <dbReference type="ARBA" id="ARBA00022723"/>
    </source>
</evidence>
<dbReference type="PANTHER" id="PTHR24305">
    <property type="entry name" value="CYTOCHROME P450"/>
    <property type="match status" value="1"/>
</dbReference>
<comment type="similarity">
    <text evidence="2 8">Belongs to the cytochrome P450 family.</text>
</comment>
<feature type="transmembrane region" description="Helical" evidence="9">
    <location>
        <begin position="14"/>
        <end position="35"/>
    </location>
</feature>
<evidence type="ECO:0000256" key="7">
    <source>
        <dbReference type="ARBA" id="ARBA00023033"/>
    </source>
</evidence>
<dbReference type="InterPro" id="IPR017972">
    <property type="entry name" value="Cyt_P450_CS"/>
</dbReference>
<dbReference type="PANTHER" id="PTHR24305:SF237">
    <property type="entry name" value="CYTOCHROME P450 MONOOXYGENASE ATNE-RELATED"/>
    <property type="match status" value="1"/>
</dbReference>
<keyword evidence="6 8" id="KW-0408">Iron</keyword>
<dbReference type="PROSITE" id="PS00086">
    <property type="entry name" value="CYTOCHROME_P450"/>
    <property type="match status" value="1"/>
</dbReference>
<dbReference type="Gene3D" id="1.10.630.10">
    <property type="entry name" value="Cytochrome P450"/>
    <property type="match status" value="1"/>
</dbReference>
<evidence type="ECO:0000256" key="5">
    <source>
        <dbReference type="ARBA" id="ARBA00023002"/>
    </source>
</evidence>
<keyword evidence="9" id="KW-0812">Transmembrane</keyword>
<reference evidence="10 11" key="1">
    <citation type="submission" date="2024-06" db="EMBL/GenBank/DDBJ databases">
        <title>Complete genome of Phlyctema vagabunda strain 19-DSS-EL-015.</title>
        <authorList>
            <person name="Fiorenzani C."/>
        </authorList>
    </citation>
    <scope>NUCLEOTIDE SEQUENCE [LARGE SCALE GENOMIC DNA]</scope>
    <source>
        <strain evidence="10 11">19-DSS-EL-015</strain>
    </source>
</reference>
<accession>A0ABR4PUN0</accession>
<dbReference type="PRINTS" id="PR00385">
    <property type="entry name" value="P450"/>
</dbReference>
<dbReference type="SUPFAM" id="SSF48264">
    <property type="entry name" value="Cytochrome P450"/>
    <property type="match status" value="1"/>
</dbReference>
<dbReference type="Pfam" id="PF00067">
    <property type="entry name" value="p450"/>
    <property type="match status" value="1"/>
</dbReference>